<organism evidence="1 2">
    <name type="scientific">Armillaria solidipes</name>
    <dbReference type="NCBI Taxonomy" id="1076256"/>
    <lineage>
        <taxon>Eukaryota</taxon>
        <taxon>Fungi</taxon>
        <taxon>Dikarya</taxon>
        <taxon>Basidiomycota</taxon>
        <taxon>Agaricomycotina</taxon>
        <taxon>Agaricomycetes</taxon>
        <taxon>Agaricomycetidae</taxon>
        <taxon>Agaricales</taxon>
        <taxon>Marasmiineae</taxon>
        <taxon>Physalacriaceae</taxon>
        <taxon>Armillaria</taxon>
    </lineage>
</organism>
<protein>
    <submittedName>
        <fullName evidence="1">Uncharacterized protein</fullName>
    </submittedName>
</protein>
<dbReference type="Proteomes" id="UP000218334">
    <property type="component" value="Unassembled WGS sequence"/>
</dbReference>
<reference evidence="2" key="1">
    <citation type="journal article" date="2017" name="Nat. Ecol. Evol.">
        <title>Genome expansion and lineage-specific genetic innovations in the forest pathogenic fungi Armillaria.</title>
        <authorList>
            <person name="Sipos G."/>
            <person name="Prasanna A.N."/>
            <person name="Walter M.C."/>
            <person name="O'Connor E."/>
            <person name="Balint B."/>
            <person name="Krizsan K."/>
            <person name="Kiss B."/>
            <person name="Hess J."/>
            <person name="Varga T."/>
            <person name="Slot J."/>
            <person name="Riley R."/>
            <person name="Boka B."/>
            <person name="Rigling D."/>
            <person name="Barry K."/>
            <person name="Lee J."/>
            <person name="Mihaltcheva S."/>
            <person name="LaButti K."/>
            <person name="Lipzen A."/>
            <person name="Waldron R."/>
            <person name="Moloney N.M."/>
            <person name="Sperisen C."/>
            <person name="Kredics L."/>
            <person name="Vagvoelgyi C."/>
            <person name="Patrignani A."/>
            <person name="Fitzpatrick D."/>
            <person name="Nagy I."/>
            <person name="Doyle S."/>
            <person name="Anderson J.B."/>
            <person name="Grigoriev I.V."/>
            <person name="Gueldener U."/>
            <person name="Muensterkoetter M."/>
            <person name="Nagy L.G."/>
        </authorList>
    </citation>
    <scope>NUCLEOTIDE SEQUENCE [LARGE SCALE GENOMIC DNA]</scope>
    <source>
        <strain evidence="2">28-4</strain>
    </source>
</reference>
<name>A0A2H3ATT8_9AGAR</name>
<dbReference type="EMBL" id="KZ293469">
    <property type="protein sequence ID" value="PBK62151.1"/>
    <property type="molecule type" value="Genomic_DNA"/>
</dbReference>
<keyword evidence="2" id="KW-1185">Reference proteome</keyword>
<accession>A0A2H3ATT8</accession>
<proteinExistence type="predicted"/>
<evidence type="ECO:0000313" key="2">
    <source>
        <dbReference type="Proteomes" id="UP000218334"/>
    </source>
</evidence>
<dbReference type="AlphaFoldDB" id="A0A2H3ATT8"/>
<evidence type="ECO:0000313" key="1">
    <source>
        <dbReference type="EMBL" id="PBK62151.1"/>
    </source>
</evidence>
<gene>
    <name evidence="1" type="ORF">ARMSODRAFT_980935</name>
</gene>
<sequence>MSYQNQGLSLFLAPMTILMITSMTRRPHALSLRALIHAAGLRPSLDCASSMPPAFGERYAFPNPPYSPDITYALPRHDPWTSPIPPSPATSHYMLTKLTEANSAFVLALAAARHGEFRIIHPEYIRMHLFYMHYVLHYLADMAEYMNYTREVQGMML</sequence>